<organism evidence="1">
    <name type="scientific">gut metagenome</name>
    <dbReference type="NCBI Taxonomy" id="749906"/>
    <lineage>
        <taxon>unclassified sequences</taxon>
        <taxon>metagenomes</taxon>
        <taxon>organismal metagenomes</taxon>
    </lineage>
</organism>
<accession>J9GK83</accession>
<evidence type="ECO:0000313" key="1">
    <source>
        <dbReference type="EMBL" id="EJX07724.1"/>
    </source>
</evidence>
<name>J9GK83_9ZZZZ</name>
<proteinExistence type="predicted"/>
<protein>
    <submittedName>
        <fullName evidence="1">Uncharacterized protein</fullName>
    </submittedName>
</protein>
<dbReference type="EMBL" id="AMCI01000806">
    <property type="protein sequence ID" value="EJX07724.1"/>
    <property type="molecule type" value="Genomic_DNA"/>
</dbReference>
<gene>
    <name evidence="1" type="ORF">EVA_04166</name>
</gene>
<dbReference type="AlphaFoldDB" id="J9GK83"/>
<sequence length="95" mass="10354">MVFIFHRLNYVGLNGKGCRLTQTRNAQRGKKLGAIDDIHSIEAKEAGDGDLTGAHLLDFAKRYRQRFGKEDTCAVGDVVLPDGKALVAIGLGKQQ</sequence>
<reference evidence="1" key="1">
    <citation type="journal article" date="2012" name="PLoS ONE">
        <title>Gene sets for utilization of primary and secondary nutrition supplies in the distal gut of endangered iberian lynx.</title>
        <authorList>
            <person name="Alcaide M."/>
            <person name="Messina E."/>
            <person name="Richter M."/>
            <person name="Bargiela R."/>
            <person name="Peplies J."/>
            <person name="Huws S.A."/>
            <person name="Newbold C.J."/>
            <person name="Golyshin P.N."/>
            <person name="Simon M.A."/>
            <person name="Lopez G."/>
            <person name="Yakimov M.M."/>
            <person name="Ferrer M."/>
        </authorList>
    </citation>
    <scope>NUCLEOTIDE SEQUENCE</scope>
</reference>
<comment type="caution">
    <text evidence="1">The sequence shown here is derived from an EMBL/GenBank/DDBJ whole genome shotgun (WGS) entry which is preliminary data.</text>
</comment>